<dbReference type="PANTHER" id="PTHR45339:SF1">
    <property type="entry name" value="HYBRID SIGNAL TRANSDUCTION HISTIDINE KINASE J"/>
    <property type="match status" value="1"/>
</dbReference>
<evidence type="ECO:0000256" key="4">
    <source>
        <dbReference type="ARBA" id="ARBA00023012"/>
    </source>
</evidence>
<dbReference type="InterPro" id="IPR011006">
    <property type="entry name" value="CheY-like_superfamily"/>
</dbReference>
<dbReference type="InterPro" id="IPR004358">
    <property type="entry name" value="Sig_transdc_His_kin-like_C"/>
</dbReference>
<evidence type="ECO:0000256" key="1">
    <source>
        <dbReference type="ARBA" id="ARBA00000085"/>
    </source>
</evidence>
<dbReference type="EC" id="2.7.13.3" evidence="2"/>
<dbReference type="InterPro" id="IPR005467">
    <property type="entry name" value="His_kinase_dom"/>
</dbReference>
<dbReference type="PROSITE" id="PS50113">
    <property type="entry name" value="PAC"/>
    <property type="match status" value="1"/>
</dbReference>
<dbReference type="Pfam" id="PF00072">
    <property type="entry name" value="Response_reg"/>
    <property type="match status" value="1"/>
</dbReference>
<feature type="domain" description="Histidine kinase" evidence="7">
    <location>
        <begin position="684"/>
        <end position="905"/>
    </location>
</feature>
<dbReference type="InterPro" id="IPR013656">
    <property type="entry name" value="PAS_4"/>
</dbReference>
<dbReference type="SMART" id="SM00091">
    <property type="entry name" value="PAS"/>
    <property type="match status" value="5"/>
</dbReference>
<sequence>MDAPATLTVSRAPAGDSAALHAWCEHLRAQGEMLDGLDVGLCAFDMDDRALVWNRSFLRLFPEHEGWVHPGESYRENLSRFYQVRLSEAELARIEEYVEAGVARHHAQIAPFEFEHRGQRILASSVTVPGLGRVRSWRPLDRLPAGSASTGGLTGAADELLASVPEGLAVCNHAGAIVWANDSFATLYGVPSPRLVLGQTLESLYAQAWERAAGPHALREQGQALLGEDLRWSGAPFELPLPGERWCRVITRPTHDGAIFCAHIDITALKQYENSLQLTLDNAGRGILRLDPQGRVVLYNRFLLELLGLPESLLQQRPMIGEVIRFQEARGDFGEGNSLIEGKAREAFERERSESMVTALHSSGHYLRQTTDGRVIEVFTQYLPDGGMVRTFSDVSDYLKAQRELADKSGALEVTLNSMSQGISAIGADGRLLMWNRRYQELLDLPDHLLHLGVGIAEVVRFQTERGDFGPGFELVEDDARGYVAEGAVVAPLEGPETYLRRTHDGRILEVHTRPMPQGGVVRTFSDITAYVRAQEALAAQRAQLGTLVSNLPDRVWLKDTRGVYQLSNPAHRRHYGLGESEIVGRTAQQLFGQEEGERHARTDRIAMRSRQPISFEERVTDPEGRIRDVEIVKVGVRDAEGHVIGVLGIARDITLRKQAEAALVHAKEVAEAGERAKTEFLANMSHEIRTPMNAVIGLSELLLGTPLGPTQREFAEGISASGKSLLSVINDILDFSKIESGRLELEREPVDLEECVESALGMNAGAASAKGLELLCDIDASVPDFVLGDAARLRQVLVNLVSNAVKFTPQGEVVVRLACVTPEQGATVLHGCVRDTGIGIPASRMDRLFQVFSQVDASTTRKYGGTGLGLAICRRLVQVMGGRIWARSVEGHGSEFHFELPFEPAAPLAAPAELPRLPAGLRVLVMHGNRAVAGVLARQLARSGVEALAVTSADEAAQATGTGAVAAVLLDERLPGAAGLLQAAGRPGGVPVLLLRSDIRLPAQPAQQQVPVVRTPFRRRAVLQALASLLPAPPQEASPPSSSPAAPAVATAADGPPQAPLPLRLLLAEDNEINQMVAEHMLASFGYEVEIVGDGQLALDAVAAAQEQGHPYDVVLMDVQMPVMDGLESTRRMRERQRGPRPWIIAMTANAMQGDRDACIAAGMDDYIAKPIHVADVGAALQRAAAGLQGR</sequence>
<feature type="domain" description="PAS" evidence="9">
    <location>
        <begin position="272"/>
        <end position="324"/>
    </location>
</feature>
<keyword evidence="12" id="KW-1185">Reference proteome</keyword>
<organism evidence="11 12">
    <name type="scientific">Ramlibacter aquaticus</name>
    <dbReference type="NCBI Taxonomy" id="2780094"/>
    <lineage>
        <taxon>Bacteria</taxon>
        <taxon>Pseudomonadati</taxon>
        <taxon>Pseudomonadota</taxon>
        <taxon>Betaproteobacteria</taxon>
        <taxon>Burkholderiales</taxon>
        <taxon>Comamonadaceae</taxon>
        <taxon>Ramlibacter</taxon>
    </lineage>
</organism>
<dbReference type="RefSeq" id="WP_193780830.1">
    <property type="nucleotide sequence ID" value="NZ_JADDOJ010000045.1"/>
</dbReference>
<feature type="modified residue" description="4-aspartylphosphate" evidence="5">
    <location>
        <position position="1119"/>
    </location>
</feature>
<dbReference type="Proteomes" id="UP000715965">
    <property type="component" value="Unassembled WGS sequence"/>
</dbReference>
<dbReference type="SUPFAM" id="SSF52172">
    <property type="entry name" value="CheY-like"/>
    <property type="match status" value="2"/>
</dbReference>
<dbReference type="InterPro" id="IPR003594">
    <property type="entry name" value="HATPase_dom"/>
</dbReference>
<dbReference type="PRINTS" id="PR00344">
    <property type="entry name" value="BCTRLSENSOR"/>
</dbReference>
<accession>A0ABR9SG14</accession>
<evidence type="ECO:0000256" key="6">
    <source>
        <dbReference type="SAM" id="MobiDB-lite"/>
    </source>
</evidence>
<feature type="domain" description="Response regulatory" evidence="8">
    <location>
        <begin position="1065"/>
        <end position="1186"/>
    </location>
</feature>
<dbReference type="PROSITE" id="PS50112">
    <property type="entry name" value="PAS"/>
    <property type="match status" value="2"/>
</dbReference>
<dbReference type="Gene3D" id="3.40.50.2300">
    <property type="match status" value="2"/>
</dbReference>
<dbReference type="PROSITE" id="PS50109">
    <property type="entry name" value="HIS_KIN"/>
    <property type="match status" value="1"/>
</dbReference>
<dbReference type="SUPFAM" id="SSF55874">
    <property type="entry name" value="ATPase domain of HSP90 chaperone/DNA topoisomerase II/histidine kinase"/>
    <property type="match status" value="1"/>
</dbReference>
<dbReference type="Pfam" id="PF12860">
    <property type="entry name" value="PAS_7"/>
    <property type="match status" value="4"/>
</dbReference>
<dbReference type="InterPro" id="IPR001789">
    <property type="entry name" value="Sig_transdc_resp-reg_receiver"/>
</dbReference>
<dbReference type="PROSITE" id="PS50110">
    <property type="entry name" value="RESPONSE_REGULATORY"/>
    <property type="match status" value="1"/>
</dbReference>
<evidence type="ECO:0000256" key="3">
    <source>
        <dbReference type="ARBA" id="ARBA00022553"/>
    </source>
</evidence>
<comment type="catalytic activity">
    <reaction evidence="1">
        <text>ATP + protein L-histidine = ADP + protein N-phospho-L-histidine.</text>
        <dbReference type="EC" id="2.7.13.3"/>
    </reaction>
</comment>
<keyword evidence="3 5" id="KW-0597">Phosphoprotein</keyword>
<dbReference type="Gene3D" id="3.30.565.10">
    <property type="entry name" value="Histidine kinase-like ATPase, C-terminal domain"/>
    <property type="match status" value="1"/>
</dbReference>
<dbReference type="InterPro" id="IPR036890">
    <property type="entry name" value="HATPase_C_sf"/>
</dbReference>
<proteinExistence type="predicted"/>
<evidence type="ECO:0000256" key="2">
    <source>
        <dbReference type="ARBA" id="ARBA00012438"/>
    </source>
</evidence>
<evidence type="ECO:0000259" key="10">
    <source>
        <dbReference type="PROSITE" id="PS50113"/>
    </source>
</evidence>
<dbReference type="InterPro" id="IPR003661">
    <property type="entry name" value="HisK_dim/P_dom"/>
</dbReference>
<dbReference type="SMART" id="SM00448">
    <property type="entry name" value="REC"/>
    <property type="match status" value="1"/>
</dbReference>
<feature type="domain" description="PAC" evidence="10">
    <location>
        <begin position="614"/>
        <end position="666"/>
    </location>
</feature>
<gene>
    <name evidence="11" type="ORF">IM725_11970</name>
</gene>
<feature type="compositionally biased region" description="Low complexity" evidence="6">
    <location>
        <begin position="1039"/>
        <end position="1054"/>
    </location>
</feature>
<dbReference type="InterPro" id="IPR035965">
    <property type="entry name" value="PAS-like_dom_sf"/>
</dbReference>
<dbReference type="InterPro" id="IPR036097">
    <property type="entry name" value="HisK_dim/P_sf"/>
</dbReference>
<dbReference type="InterPro" id="IPR000700">
    <property type="entry name" value="PAS-assoc_C"/>
</dbReference>
<evidence type="ECO:0000313" key="11">
    <source>
        <dbReference type="EMBL" id="MBE7941288.1"/>
    </source>
</evidence>
<feature type="region of interest" description="Disordered" evidence="6">
    <location>
        <begin position="1033"/>
        <end position="1055"/>
    </location>
</feature>
<dbReference type="EMBL" id="JADDOJ010000045">
    <property type="protein sequence ID" value="MBE7941288.1"/>
    <property type="molecule type" value="Genomic_DNA"/>
</dbReference>
<dbReference type="Pfam" id="PF08448">
    <property type="entry name" value="PAS_4"/>
    <property type="match status" value="1"/>
</dbReference>
<evidence type="ECO:0000259" key="8">
    <source>
        <dbReference type="PROSITE" id="PS50110"/>
    </source>
</evidence>
<evidence type="ECO:0000256" key="5">
    <source>
        <dbReference type="PROSITE-ProRule" id="PRU00169"/>
    </source>
</evidence>
<feature type="domain" description="PAS" evidence="9">
    <location>
        <begin position="541"/>
        <end position="611"/>
    </location>
</feature>
<dbReference type="CDD" id="cd16922">
    <property type="entry name" value="HATPase_EvgS-ArcB-TorS-like"/>
    <property type="match status" value="1"/>
</dbReference>
<dbReference type="Gene3D" id="3.30.450.20">
    <property type="entry name" value="PAS domain"/>
    <property type="match status" value="4"/>
</dbReference>
<evidence type="ECO:0000313" key="12">
    <source>
        <dbReference type="Proteomes" id="UP000715965"/>
    </source>
</evidence>
<keyword evidence="4" id="KW-0902">Two-component regulatory system</keyword>
<dbReference type="CDD" id="cd00082">
    <property type="entry name" value="HisKA"/>
    <property type="match status" value="1"/>
</dbReference>
<dbReference type="Pfam" id="PF00512">
    <property type="entry name" value="HisKA"/>
    <property type="match status" value="1"/>
</dbReference>
<protein>
    <recommendedName>
        <fullName evidence="2">histidine kinase</fullName>
        <ecNumber evidence="2">2.7.13.3</ecNumber>
    </recommendedName>
</protein>
<dbReference type="SMART" id="SM00387">
    <property type="entry name" value="HATPase_c"/>
    <property type="match status" value="1"/>
</dbReference>
<name>A0ABR9SG14_9BURK</name>
<evidence type="ECO:0000259" key="9">
    <source>
        <dbReference type="PROSITE" id="PS50112"/>
    </source>
</evidence>
<dbReference type="SMART" id="SM00388">
    <property type="entry name" value="HisKA"/>
    <property type="match status" value="1"/>
</dbReference>
<comment type="caution">
    <text evidence="11">The sequence shown here is derived from an EMBL/GenBank/DDBJ whole genome shotgun (WGS) entry which is preliminary data.</text>
</comment>
<dbReference type="Pfam" id="PF02518">
    <property type="entry name" value="HATPase_c"/>
    <property type="match status" value="1"/>
</dbReference>
<reference evidence="11 12" key="1">
    <citation type="submission" date="2020-10" db="EMBL/GenBank/DDBJ databases">
        <title>Draft genome of Ramlibacter aquaticus LMG 30558.</title>
        <authorList>
            <person name="Props R."/>
        </authorList>
    </citation>
    <scope>NUCLEOTIDE SEQUENCE [LARGE SCALE GENOMIC DNA]</scope>
    <source>
        <strain evidence="11 12">LMG 30558</strain>
    </source>
</reference>
<dbReference type="SUPFAM" id="SSF47384">
    <property type="entry name" value="Homodimeric domain of signal transducing histidine kinase"/>
    <property type="match status" value="1"/>
</dbReference>
<dbReference type="NCBIfam" id="TIGR00229">
    <property type="entry name" value="sensory_box"/>
    <property type="match status" value="1"/>
</dbReference>
<dbReference type="SUPFAM" id="SSF55785">
    <property type="entry name" value="PYP-like sensor domain (PAS domain)"/>
    <property type="match status" value="4"/>
</dbReference>
<dbReference type="InterPro" id="IPR000014">
    <property type="entry name" value="PAS"/>
</dbReference>
<dbReference type="PANTHER" id="PTHR45339">
    <property type="entry name" value="HYBRID SIGNAL TRANSDUCTION HISTIDINE KINASE J"/>
    <property type="match status" value="1"/>
</dbReference>
<dbReference type="Gene3D" id="1.10.287.130">
    <property type="match status" value="1"/>
</dbReference>
<dbReference type="CDD" id="cd00130">
    <property type="entry name" value="PAS"/>
    <property type="match status" value="1"/>
</dbReference>
<dbReference type="CDD" id="cd17546">
    <property type="entry name" value="REC_hyHK_CKI1_RcsC-like"/>
    <property type="match status" value="1"/>
</dbReference>
<evidence type="ECO:0000259" key="7">
    <source>
        <dbReference type="PROSITE" id="PS50109"/>
    </source>
</evidence>